<dbReference type="AlphaFoldDB" id="A0A2H0VAC7"/>
<dbReference type="Proteomes" id="UP000230922">
    <property type="component" value="Unassembled WGS sequence"/>
</dbReference>
<gene>
    <name evidence="2" type="ORF">COT92_03280</name>
</gene>
<accession>A0A2H0VAC7</accession>
<feature type="transmembrane region" description="Helical" evidence="1">
    <location>
        <begin position="7"/>
        <end position="22"/>
    </location>
</feature>
<reference evidence="3" key="1">
    <citation type="submission" date="2017-09" db="EMBL/GenBank/DDBJ databases">
        <title>Depth-based differentiation of microbial function through sediment-hosted aquifers and enrichment of novel symbionts in the deep terrestrial subsurface.</title>
        <authorList>
            <person name="Probst A.J."/>
            <person name="Ladd B."/>
            <person name="Jarett J.K."/>
            <person name="Geller-Mcgrath D.E."/>
            <person name="Sieber C.M.K."/>
            <person name="Emerson J.B."/>
            <person name="Anantharaman K."/>
            <person name="Thomas B.C."/>
            <person name="Malmstrom R."/>
            <person name="Stieglmeier M."/>
            <person name="Klingl A."/>
            <person name="Woyke T."/>
            <person name="Ryan C.M."/>
            <person name="Banfield J.F."/>
        </authorList>
    </citation>
    <scope>NUCLEOTIDE SEQUENCE [LARGE SCALE GENOMIC DNA]</scope>
</reference>
<protein>
    <submittedName>
        <fullName evidence="2">Uncharacterized protein</fullName>
    </submittedName>
</protein>
<evidence type="ECO:0000256" key="1">
    <source>
        <dbReference type="SAM" id="Phobius"/>
    </source>
</evidence>
<evidence type="ECO:0000313" key="3">
    <source>
        <dbReference type="Proteomes" id="UP000230922"/>
    </source>
</evidence>
<feature type="transmembrane region" description="Helical" evidence="1">
    <location>
        <begin position="66"/>
        <end position="86"/>
    </location>
</feature>
<name>A0A2H0VAC7_9BACT</name>
<dbReference type="EMBL" id="PFAK01000054">
    <property type="protein sequence ID" value="PIR96025.1"/>
    <property type="molecule type" value="Genomic_DNA"/>
</dbReference>
<comment type="caution">
    <text evidence="2">The sequence shown here is derived from an EMBL/GenBank/DDBJ whole genome shotgun (WGS) entry which is preliminary data.</text>
</comment>
<sequence>MPKKLKILIFLVISPLVLAYLYDRQFEYAGNWLEDYQNHFKFGFVLISAISSAWIGVIAKKEKDNLWLALSIIIFMILAYIFYLGLNVVNISF</sequence>
<evidence type="ECO:0000313" key="2">
    <source>
        <dbReference type="EMBL" id="PIR96025.1"/>
    </source>
</evidence>
<keyword evidence="1" id="KW-1133">Transmembrane helix</keyword>
<organism evidence="2 3">
    <name type="scientific">Candidatus Doudnabacteria bacterium CG10_big_fil_rev_8_21_14_0_10_42_18</name>
    <dbReference type="NCBI Taxonomy" id="1974552"/>
    <lineage>
        <taxon>Bacteria</taxon>
        <taxon>Candidatus Doudnaibacteriota</taxon>
    </lineage>
</organism>
<keyword evidence="1" id="KW-0812">Transmembrane</keyword>
<feature type="transmembrane region" description="Helical" evidence="1">
    <location>
        <begin position="42"/>
        <end position="59"/>
    </location>
</feature>
<proteinExistence type="predicted"/>
<keyword evidence="1" id="KW-0472">Membrane</keyword>